<dbReference type="PROSITE" id="PS00775">
    <property type="entry name" value="GLYCOSYL_HYDROL_F3"/>
    <property type="match status" value="1"/>
</dbReference>
<dbReference type="GO" id="GO:0009254">
    <property type="term" value="P:peptidoglycan turnover"/>
    <property type="evidence" value="ECO:0007669"/>
    <property type="project" value="TreeGrafter"/>
</dbReference>
<dbReference type="AlphaFoldDB" id="A0A9D2LDP2"/>
<sequence>MHRRHLLALAPAAAVSACTASPEDPDPAPDASDGGGAVDDGGQQSSSPSSKAPSAAELLLEELTPRELAGQLVLVGIGAGEAIEPELLSEHHAGGFFLLSVWDSAEAVEEAVASAQEGSRPDLPPLLAVDQEGGQVRMLRGDAARRTESAEELGAQGPQAVAAAYTSIGEDLAARGIDVALSPVADVVDPELDDANEPVGGLDRGFGTDPEHVGQCVEAAVEALSDTGTAATLKHFPGLGRVEQNTDHSAQGIIDDVTSAQDPFLASFTAGIEAGAGLVMLSSAIYPQLEDGVPAMFSSVVVEELLRGQLGFEGLVITDDIGAAVAVAEVPVAERATRALEAGGDAVLTADPSLTGQLVDALEDWAAGAPEHEQRLRESVGRMLALKERLGLL</sequence>
<evidence type="ECO:0000256" key="2">
    <source>
        <dbReference type="ARBA" id="ARBA00022801"/>
    </source>
</evidence>
<dbReference type="PROSITE" id="PS51257">
    <property type="entry name" value="PROKAR_LIPOPROTEIN"/>
    <property type="match status" value="1"/>
</dbReference>
<feature type="domain" description="Glycoside hydrolase family 3 N-terminal" evidence="5">
    <location>
        <begin position="69"/>
        <end position="385"/>
    </location>
</feature>
<dbReference type="Pfam" id="PF00933">
    <property type="entry name" value="Glyco_hydro_3"/>
    <property type="match status" value="1"/>
</dbReference>
<name>A0A9D2LDP2_9MICO</name>
<dbReference type="InterPro" id="IPR050226">
    <property type="entry name" value="NagZ_Beta-hexosaminidase"/>
</dbReference>
<reference evidence="6" key="2">
    <citation type="submission" date="2021-04" db="EMBL/GenBank/DDBJ databases">
        <authorList>
            <person name="Gilroy R."/>
        </authorList>
    </citation>
    <scope>NUCLEOTIDE SEQUENCE</scope>
    <source>
        <strain evidence="6">ChiHjej13B12-24818</strain>
    </source>
</reference>
<organism evidence="6 7">
    <name type="scientific">Candidatus Brachybacterium merdavium</name>
    <dbReference type="NCBI Taxonomy" id="2838513"/>
    <lineage>
        <taxon>Bacteria</taxon>
        <taxon>Bacillati</taxon>
        <taxon>Actinomycetota</taxon>
        <taxon>Actinomycetes</taxon>
        <taxon>Micrococcales</taxon>
        <taxon>Dermabacteraceae</taxon>
        <taxon>Brachybacterium</taxon>
    </lineage>
</organism>
<comment type="similarity">
    <text evidence="1">Belongs to the glycosyl hydrolase 3 family.</text>
</comment>
<protein>
    <submittedName>
        <fullName evidence="6">Glycoside hydrolase family 3 protein</fullName>
    </submittedName>
</protein>
<dbReference type="SUPFAM" id="SSF51445">
    <property type="entry name" value="(Trans)glycosidases"/>
    <property type="match status" value="1"/>
</dbReference>
<evidence type="ECO:0000313" key="7">
    <source>
        <dbReference type="Proteomes" id="UP000823823"/>
    </source>
</evidence>
<keyword evidence="2 6" id="KW-0378">Hydrolase</keyword>
<dbReference type="InterPro" id="IPR001764">
    <property type="entry name" value="Glyco_hydro_3_N"/>
</dbReference>
<evidence type="ECO:0000256" key="4">
    <source>
        <dbReference type="SAM" id="MobiDB-lite"/>
    </source>
</evidence>
<dbReference type="InterPro" id="IPR017853">
    <property type="entry name" value="GH"/>
</dbReference>
<accession>A0A9D2LDP2</accession>
<feature type="compositionally biased region" description="Low complexity" evidence="4">
    <location>
        <begin position="40"/>
        <end position="55"/>
    </location>
</feature>
<evidence type="ECO:0000313" key="6">
    <source>
        <dbReference type="EMBL" id="HJB10405.1"/>
    </source>
</evidence>
<dbReference type="GO" id="GO:0005975">
    <property type="term" value="P:carbohydrate metabolic process"/>
    <property type="evidence" value="ECO:0007669"/>
    <property type="project" value="InterPro"/>
</dbReference>
<reference evidence="6" key="1">
    <citation type="journal article" date="2021" name="PeerJ">
        <title>Extensive microbial diversity within the chicken gut microbiome revealed by metagenomics and culture.</title>
        <authorList>
            <person name="Gilroy R."/>
            <person name="Ravi A."/>
            <person name="Getino M."/>
            <person name="Pursley I."/>
            <person name="Horton D.L."/>
            <person name="Alikhan N.F."/>
            <person name="Baker D."/>
            <person name="Gharbi K."/>
            <person name="Hall N."/>
            <person name="Watson M."/>
            <person name="Adriaenssens E.M."/>
            <person name="Foster-Nyarko E."/>
            <person name="Jarju S."/>
            <person name="Secka A."/>
            <person name="Antonio M."/>
            <person name="Oren A."/>
            <person name="Chaudhuri R.R."/>
            <person name="La Ragione R."/>
            <person name="Hildebrand F."/>
            <person name="Pallen M.J."/>
        </authorList>
    </citation>
    <scope>NUCLEOTIDE SEQUENCE</scope>
    <source>
        <strain evidence="6">ChiHjej13B12-24818</strain>
    </source>
</reference>
<dbReference type="InterPro" id="IPR019800">
    <property type="entry name" value="Glyco_hydro_3_AS"/>
</dbReference>
<feature type="region of interest" description="Disordered" evidence="4">
    <location>
        <begin position="15"/>
        <end position="55"/>
    </location>
</feature>
<dbReference type="InterPro" id="IPR036962">
    <property type="entry name" value="Glyco_hydro_3_N_sf"/>
</dbReference>
<dbReference type="EMBL" id="DWZH01000055">
    <property type="protein sequence ID" value="HJB10405.1"/>
    <property type="molecule type" value="Genomic_DNA"/>
</dbReference>
<dbReference type="Proteomes" id="UP000823823">
    <property type="component" value="Unassembled WGS sequence"/>
</dbReference>
<keyword evidence="3" id="KW-0326">Glycosidase</keyword>
<dbReference type="GO" id="GO:0004553">
    <property type="term" value="F:hydrolase activity, hydrolyzing O-glycosyl compounds"/>
    <property type="evidence" value="ECO:0007669"/>
    <property type="project" value="InterPro"/>
</dbReference>
<dbReference type="PANTHER" id="PTHR30480:SF16">
    <property type="entry name" value="GLYCOSIDE HYDROLASE FAMILY 3 DOMAIN PROTEIN"/>
    <property type="match status" value="1"/>
</dbReference>
<evidence type="ECO:0000259" key="5">
    <source>
        <dbReference type="Pfam" id="PF00933"/>
    </source>
</evidence>
<gene>
    <name evidence="6" type="ORF">H9786_07720</name>
</gene>
<dbReference type="Gene3D" id="3.20.20.300">
    <property type="entry name" value="Glycoside hydrolase, family 3, N-terminal domain"/>
    <property type="match status" value="1"/>
</dbReference>
<evidence type="ECO:0000256" key="3">
    <source>
        <dbReference type="ARBA" id="ARBA00023295"/>
    </source>
</evidence>
<comment type="caution">
    <text evidence="6">The sequence shown here is derived from an EMBL/GenBank/DDBJ whole genome shotgun (WGS) entry which is preliminary data.</text>
</comment>
<proteinExistence type="inferred from homology"/>
<dbReference type="PANTHER" id="PTHR30480">
    <property type="entry name" value="BETA-HEXOSAMINIDASE-RELATED"/>
    <property type="match status" value="1"/>
</dbReference>
<evidence type="ECO:0000256" key="1">
    <source>
        <dbReference type="ARBA" id="ARBA00005336"/>
    </source>
</evidence>